<dbReference type="InterPro" id="IPR036097">
    <property type="entry name" value="HisK_dim/P_sf"/>
</dbReference>
<sequence>MIQNSIIVILAMMILALSIALALLIRRYARFKNNYDKVIVRDKIRSDYIIIISHEPRTPLNIIVNSAKLLKEYLSNNDKMDKQYVIDKSEYIVNNSSRLLKTINNSIDAAMFEAGLGMYITYNLIKIHGGDMTVESELK</sequence>
<dbReference type="InterPro" id="IPR050736">
    <property type="entry name" value="Sensor_HK_Regulatory"/>
</dbReference>
<keyword evidence="4" id="KW-0418">Kinase</keyword>
<dbReference type="SUPFAM" id="SSF47384">
    <property type="entry name" value="Homodimeric domain of signal transducing histidine kinase"/>
    <property type="match status" value="1"/>
</dbReference>
<accession>A0A7X2MZQ2</accession>
<proteinExistence type="predicted"/>
<reference evidence="8 9" key="1">
    <citation type="submission" date="2019-08" db="EMBL/GenBank/DDBJ databases">
        <title>In-depth cultivation of the pig gut microbiome towards novel bacterial diversity and tailored functional studies.</title>
        <authorList>
            <person name="Wylensek D."/>
            <person name="Hitch T.C.A."/>
            <person name="Clavel T."/>
        </authorList>
    </citation>
    <scope>NUCLEOTIDE SEQUENCE [LARGE SCALE GENOMIC DNA]</scope>
    <source>
        <strain evidence="8 9">WCA-383-APC-5B</strain>
    </source>
</reference>
<comment type="catalytic activity">
    <reaction evidence="1">
        <text>ATP + protein L-histidine = ADP + protein N-phospho-L-histidine.</text>
        <dbReference type="EC" id="2.7.13.3"/>
    </reaction>
</comment>
<dbReference type="GO" id="GO:0000155">
    <property type="term" value="F:phosphorelay sensor kinase activity"/>
    <property type="evidence" value="ECO:0007669"/>
    <property type="project" value="InterPro"/>
</dbReference>
<protein>
    <recommendedName>
        <fullName evidence="2">histidine kinase</fullName>
        <ecNumber evidence="2">2.7.13.3</ecNumber>
    </recommendedName>
</protein>
<comment type="caution">
    <text evidence="8">The sequence shown here is derived from an EMBL/GenBank/DDBJ whole genome shotgun (WGS) entry which is preliminary data.</text>
</comment>
<dbReference type="SUPFAM" id="SSF55874">
    <property type="entry name" value="ATPase domain of HSP90 chaperone/DNA topoisomerase II/histidine kinase"/>
    <property type="match status" value="1"/>
</dbReference>
<evidence type="ECO:0000256" key="5">
    <source>
        <dbReference type="ARBA" id="ARBA00023012"/>
    </source>
</evidence>
<dbReference type="AlphaFoldDB" id="A0A7X2MZQ2"/>
<evidence type="ECO:0000256" key="2">
    <source>
        <dbReference type="ARBA" id="ARBA00012438"/>
    </source>
</evidence>
<dbReference type="EC" id="2.7.13.3" evidence="2"/>
<dbReference type="InterPro" id="IPR003661">
    <property type="entry name" value="HisK_dim/P_dom"/>
</dbReference>
<organism evidence="8 9">
    <name type="scientific">Inconstantimicrobium porci</name>
    <dbReference type="NCBI Taxonomy" id="2652291"/>
    <lineage>
        <taxon>Bacteria</taxon>
        <taxon>Bacillati</taxon>
        <taxon>Bacillota</taxon>
        <taxon>Clostridia</taxon>
        <taxon>Eubacteriales</taxon>
        <taxon>Clostridiaceae</taxon>
        <taxon>Inconstantimicrobium</taxon>
    </lineage>
</organism>
<evidence type="ECO:0000313" key="8">
    <source>
        <dbReference type="EMBL" id="MSR92018.1"/>
    </source>
</evidence>
<name>A0A7X2MZQ2_9CLOT</name>
<dbReference type="Proteomes" id="UP000460287">
    <property type="component" value="Unassembled WGS sequence"/>
</dbReference>
<feature type="domain" description="Signal transduction histidine kinase dimerisation/phosphoacceptor" evidence="7">
    <location>
        <begin position="52"/>
        <end position="115"/>
    </location>
</feature>
<dbReference type="PANTHER" id="PTHR43711:SF26">
    <property type="entry name" value="SENSOR HISTIDINE KINASE RCSC"/>
    <property type="match status" value="1"/>
</dbReference>
<keyword evidence="3" id="KW-0808">Transferase</keyword>
<dbReference type="Gene3D" id="1.10.287.130">
    <property type="match status" value="1"/>
</dbReference>
<keyword evidence="5" id="KW-0902">Two-component regulatory system</keyword>
<keyword evidence="9" id="KW-1185">Reference proteome</keyword>
<evidence type="ECO:0000256" key="3">
    <source>
        <dbReference type="ARBA" id="ARBA00022679"/>
    </source>
</evidence>
<evidence type="ECO:0000259" key="7">
    <source>
        <dbReference type="Pfam" id="PF00512"/>
    </source>
</evidence>
<evidence type="ECO:0000256" key="4">
    <source>
        <dbReference type="ARBA" id="ARBA00022777"/>
    </source>
</evidence>
<evidence type="ECO:0000256" key="1">
    <source>
        <dbReference type="ARBA" id="ARBA00000085"/>
    </source>
</evidence>
<keyword evidence="6" id="KW-0812">Transmembrane</keyword>
<keyword evidence="6" id="KW-1133">Transmembrane helix</keyword>
<dbReference type="PANTHER" id="PTHR43711">
    <property type="entry name" value="TWO-COMPONENT HISTIDINE KINASE"/>
    <property type="match status" value="1"/>
</dbReference>
<feature type="transmembrane region" description="Helical" evidence="6">
    <location>
        <begin position="6"/>
        <end position="25"/>
    </location>
</feature>
<dbReference type="EMBL" id="VULX01000020">
    <property type="protein sequence ID" value="MSR92018.1"/>
    <property type="molecule type" value="Genomic_DNA"/>
</dbReference>
<keyword evidence="6" id="KW-0472">Membrane</keyword>
<dbReference type="CDD" id="cd00082">
    <property type="entry name" value="HisKA"/>
    <property type="match status" value="1"/>
</dbReference>
<evidence type="ECO:0000256" key="6">
    <source>
        <dbReference type="SAM" id="Phobius"/>
    </source>
</evidence>
<dbReference type="InterPro" id="IPR036890">
    <property type="entry name" value="HATPase_C_sf"/>
</dbReference>
<evidence type="ECO:0000313" key="9">
    <source>
        <dbReference type="Proteomes" id="UP000460287"/>
    </source>
</evidence>
<gene>
    <name evidence="8" type="ORF">FYJ33_11595</name>
</gene>
<dbReference type="Pfam" id="PF00512">
    <property type="entry name" value="HisKA"/>
    <property type="match status" value="1"/>
</dbReference>